<gene>
    <name evidence="10" type="primary">lepB</name>
    <name evidence="10" type="ORF">E4031_09510</name>
    <name evidence="9" type="ORF">E4Z98_06355</name>
</gene>
<name>A0AAJ5EDE1_9ENTE</name>
<dbReference type="InterPro" id="IPR019758">
    <property type="entry name" value="Pept_S26A_signal_pept_1_CS"/>
</dbReference>
<keyword evidence="7" id="KW-1133">Transmembrane helix</keyword>
<dbReference type="InterPro" id="IPR019533">
    <property type="entry name" value="Peptidase_S26"/>
</dbReference>
<dbReference type="CDD" id="cd06530">
    <property type="entry name" value="S26_SPase_I"/>
    <property type="match status" value="1"/>
</dbReference>
<keyword evidence="5 7" id="KW-0378">Hydrolase</keyword>
<feature type="active site" evidence="6">
    <location>
        <position position="41"/>
    </location>
</feature>
<dbReference type="GO" id="GO:0005886">
    <property type="term" value="C:plasma membrane"/>
    <property type="evidence" value="ECO:0007669"/>
    <property type="project" value="UniProtKB-SubCell"/>
</dbReference>
<keyword evidence="11" id="KW-1185">Reference proteome</keyword>
<dbReference type="Pfam" id="PF10502">
    <property type="entry name" value="Peptidase_S26"/>
    <property type="match status" value="1"/>
</dbReference>
<dbReference type="InterPro" id="IPR036286">
    <property type="entry name" value="LexA/Signal_pep-like_sf"/>
</dbReference>
<dbReference type="AlphaFoldDB" id="A0AAJ5EDE1"/>
<evidence type="ECO:0000256" key="1">
    <source>
        <dbReference type="ARBA" id="ARBA00000677"/>
    </source>
</evidence>
<dbReference type="SUPFAM" id="SSF51306">
    <property type="entry name" value="LexA/Signal peptidase"/>
    <property type="match status" value="1"/>
</dbReference>
<dbReference type="GO" id="GO:0009003">
    <property type="term" value="F:signal peptidase activity"/>
    <property type="evidence" value="ECO:0007669"/>
    <property type="project" value="UniProtKB-EC"/>
</dbReference>
<comment type="subcellular location">
    <subcellularLocation>
        <location evidence="2">Cell membrane</location>
        <topology evidence="2">Single-pass type II membrane protein</topology>
    </subcellularLocation>
    <subcellularLocation>
        <location evidence="7">Membrane</location>
        <topology evidence="7">Single-pass type II membrane protein</topology>
    </subcellularLocation>
</comment>
<comment type="similarity">
    <text evidence="3 7">Belongs to the peptidase S26 family.</text>
</comment>
<dbReference type="RefSeq" id="WP_135255223.1">
    <property type="nucleotide sequence ID" value="NZ_CP038865.1"/>
</dbReference>
<keyword evidence="7" id="KW-0812">Transmembrane</keyword>
<dbReference type="PANTHER" id="PTHR43390">
    <property type="entry name" value="SIGNAL PEPTIDASE I"/>
    <property type="match status" value="1"/>
</dbReference>
<proteinExistence type="inferred from homology"/>
<reference evidence="9 11" key="2">
    <citation type="journal article" date="2020" name="Int. J. Syst. Evol. Microbiol.">
        <title>Vagococcus xieshaowenii sp. nov., isolated from snow finch (Montifringilla taczanowskii) cloacal content.</title>
        <authorList>
            <person name="Ge Y."/>
            <person name="Yang J."/>
            <person name="Lai X.H."/>
            <person name="Zhang G."/>
            <person name="Jin D."/>
            <person name="Lu S."/>
            <person name="Wang B."/>
            <person name="Huang Y."/>
            <person name="Huang Y."/>
            <person name="Ren Z."/>
            <person name="Zhang X."/>
            <person name="Xu J."/>
        </authorList>
    </citation>
    <scope>NUCLEOTIDE SEQUENCE [LARGE SCALE GENOMIC DNA]</scope>
    <source>
        <strain evidence="9">Personal::cf-49</strain>
        <strain evidence="11">personal::cf-49</strain>
    </source>
</reference>
<evidence type="ECO:0000259" key="8">
    <source>
        <dbReference type="Pfam" id="PF10502"/>
    </source>
</evidence>
<dbReference type="PRINTS" id="PR00727">
    <property type="entry name" value="LEADERPTASE"/>
</dbReference>
<comment type="catalytic activity">
    <reaction evidence="1 7">
        <text>Cleavage of hydrophobic, N-terminal signal or leader sequences from secreted and periplasmic proteins.</text>
        <dbReference type="EC" id="3.4.21.89"/>
    </reaction>
</comment>
<evidence type="ECO:0000256" key="7">
    <source>
        <dbReference type="RuleBase" id="RU362042"/>
    </source>
</evidence>
<feature type="transmembrane region" description="Helical" evidence="7">
    <location>
        <begin position="9"/>
        <end position="30"/>
    </location>
</feature>
<dbReference type="EMBL" id="CP038865">
    <property type="protein sequence ID" value="QCA28955.1"/>
    <property type="molecule type" value="Genomic_DNA"/>
</dbReference>
<keyword evidence="7" id="KW-0472">Membrane</keyword>
<dbReference type="InterPro" id="IPR000223">
    <property type="entry name" value="Pept_S26A_signal_pept_1"/>
</dbReference>
<dbReference type="PROSITE" id="PS00761">
    <property type="entry name" value="SPASE_I_3"/>
    <property type="match status" value="1"/>
</dbReference>
<organism evidence="10 12">
    <name type="scientific">Vagococcus xieshaowenii</name>
    <dbReference type="NCBI Taxonomy" id="2562451"/>
    <lineage>
        <taxon>Bacteria</taxon>
        <taxon>Bacillati</taxon>
        <taxon>Bacillota</taxon>
        <taxon>Bacilli</taxon>
        <taxon>Lactobacillales</taxon>
        <taxon>Enterococcaceae</taxon>
        <taxon>Vagococcus</taxon>
    </lineage>
</organism>
<protein>
    <recommendedName>
        <fullName evidence="4 7">Signal peptidase I</fullName>
        <ecNumber evidence="4 7">3.4.21.89</ecNumber>
    </recommendedName>
</protein>
<dbReference type="PANTHER" id="PTHR43390:SF1">
    <property type="entry name" value="CHLOROPLAST PROCESSING PEPTIDASE"/>
    <property type="match status" value="1"/>
</dbReference>
<dbReference type="GO" id="GO:0006465">
    <property type="term" value="P:signal peptide processing"/>
    <property type="evidence" value="ECO:0007669"/>
    <property type="project" value="InterPro"/>
</dbReference>
<feature type="domain" description="Peptidase S26" evidence="8">
    <location>
        <begin position="14"/>
        <end position="162"/>
    </location>
</feature>
<dbReference type="EMBL" id="SRHU01000037">
    <property type="protein sequence ID" value="TFZ39233.1"/>
    <property type="molecule type" value="Genomic_DNA"/>
</dbReference>
<evidence type="ECO:0000256" key="6">
    <source>
        <dbReference type="PIRSR" id="PIRSR600223-1"/>
    </source>
</evidence>
<evidence type="ECO:0000256" key="4">
    <source>
        <dbReference type="ARBA" id="ARBA00013208"/>
    </source>
</evidence>
<evidence type="ECO:0000313" key="11">
    <source>
        <dbReference type="Proteomes" id="UP000296883"/>
    </source>
</evidence>
<evidence type="ECO:0000313" key="10">
    <source>
        <dbReference type="EMBL" id="TFZ39233.1"/>
    </source>
</evidence>
<reference evidence="10 12" key="1">
    <citation type="submission" date="2019-03" db="EMBL/GenBank/DDBJ databases">
        <title>Vagococcus sp. was isolated fron gut of Carduelis flavirostris.</title>
        <authorList>
            <person name="Ge Y."/>
        </authorList>
    </citation>
    <scope>NUCLEOTIDE SEQUENCE [LARGE SCALE GENOMIC DNA]</scope>
    <source>
        <strain evidence="10 12">CF-210</strain>
    </source>
</reference>
<accession>A0AAJ5EDE1</accession>
<evidence type="ECO:0000313" key="12">
    <source>
        <dbReference type="Proteomes" id="UP000297725"/>
    </source>
</evidence>
<sequence length="187" mass="21598">MIKFKSTKILVQSIVIMFIIILLLIIRITVKPSIHMISGNSMVPTVKNGDYVVTTKVKTINRYSIVVIKENNSEELLIKRVIGIPGDGIVRSGNNVSIVNKMIRNSDFLYNFRVSNETLIELRSHTHIPFNKYFVIGDNLEYSRDSRMFGLIDEEQIIEQVKGKLFPLSQFELLYKKNKATSNFFFY</sequence>
<evidence type="ECO:0000256" key="5">
    <source>
        <dbReference type="ARBA" id="ARBA00022801"/>
    </source>
</evidence>
<dbReference type="EC" id="3.4.21.89" evidence="4 7"/>
<keyword evidence="7" id="KW-0645">Protease</keyword>
<feature type="active site" evidence="6">
    <location>
        <position position="79"/>
    </location>
</feature>
<dbReference type="GO" id="GO:0004252">
    <property type="term" value="F:serine-type endopeptidase activity"/>
    <property type="evidence" value="ECO:0007669"/>
    <property type="project" value="InterPro"/>
</dbReference>
<evidence type="ECO:0000256" key="2">
    <source>
        <dbReference type="ARBA" id="ARBA00004401"/>
    </source>
</evidence>
<evidence type="ECO:0000313" key="9">
    <source>
        <dbReference type="EMBL" id="QCA28955.1"/>
    </source>
</evidence>
<dbReference type="NCBIfam" id="TIGR02227">
    <property type="entry name" value="sigpep_I_bact"/>
    <property type="match status" value="1"/>
</dbReference>
<dbReference type="Proteomes" id="UP000296883">
    <property type="component" value="Chromosome"/>
</dbReference>
<evidence type="ECO:0000256" key="3">
    <source>
        <dbReference type="ARBA" id="ARBA00009370"/>
    </source>
</evidence>
<dbReference type="Gene3D" id="2.10.109.10">
    <property type="entry name" value="Umud Fragment, subunit A"/>
    <property type="match status" value="1"/>
</dbReference>
<dbReference type="Proteomes" id="UP000297725">
    <property type="component" value="Unassembled WGS sequence"/>
</dbReference>